<feature type="domain" description="HTH-like" evidence="1">
    <location>
        <begin position="2"/>
        <end position="54"/>
    </location>
</feature>
<comment type="caution">
    <text evidence="2">The sequence shown here is derived from an EMBL/GenBank/DDBJ whole genome shotgun (WGS) entry which is preliminary data.</text>
</comment>
<dbReference type="InterPro" id="IPR050900">
    <property type="entry name" value="Transposase_IS3/IS150/IS904"/>
</dbReference>
<dbReference type="AlphaFoldDB" id="A0A2B0L8K9"/>
<protein>
    <recommendedName>
        <fullName evidence="1">HTH-like domain-containing protein</fullName>
    </recommendedName>
</protein>
<accession>A0A2B0L8K9</accession>
<reference evidence="2 3" key="1">
    <citation type="submission" date="2017-09" db="EMBL/GenBank/DDBJ databases">
        <title>Large-scale bioinformatics analysis of Bacillus genomes uncovers conserved roles of natural products in bacterial physiology.</title>
        <authorList>
            <consortium name="Agbiome Team Llc"/>
            <person name="Bleich R.M."/>
            <person name="Grubbs K.J."/>
            <person name="Santa Maria K.C."/>
            <person name="Allen S.E."/>
            <person name="Farag S."/>
            <person name="Shank E.A."/>
            <person name="Bowers A."/>
        </authorList>
    </citation>
    <scope>NUCLEOTIDE SEQUENCE [LARGE SCALE GENOMIC DNA]</scope>
    <source>
        <strain evidence="2 3">AFS083043</strain>
    </source>
</reference>
<organism evidence="2 3">
    <name type="scientific">Bacillus cereus</name>
    <dbReference type="NCBI Taxonomy" id="1396"/>
    <lineage>
        <taxon>Bacteria</taxon>
        <taxon>Bacillati</taxon>
        <taxon>Bacillota</taxon>
        <taxon>Bacilli</taxon>
        <taxon>Bacillales</taxon>
        <taxon>Bacillaceae</taxon>
        <taxon>Bacillus</taxon>
        <taxon>Bacillus cereus group</taxon>
    </lineage>
</organism>
<dbReference type="Proteomes" id="UP000242656">
    <property type="component" value="Unassembled WGS sequence"/>
</dbReference>
<dbReference type="EMBL" id="NUWN01000112">
    <property type="protein sequence ID" value="PFK30368.1"/>
    <property type="molecule type" value="Genomic_DNA"/>
</dbReference>
<dbReference type="InterPro" id="IPR025948">
    <property type="entry name" value="HTH-like_dom"/>
</dbReference>
<dbReference type="Pfam" id="PF13276">
    <property type="entry name" value="HTH_21"/>
    <property type="match status" value="1"/>
</dbReference>
<evidence type="ECO:0000313" key="2">
    <source>
        <dbReference type="EMBL" id="PFK30368.1"/>
    </source>
</evidence>
<gene>
    <name evidence="2" type="ORF">COI93_22490</name>
</gene>
<evidence type="ECO:0000313" key="3">
    <source>
        <dbReference type="Proteomes" id="UP000242656"/>
    </source>
</evidence>
<name>A0A2B0L8K9_BACCE</name>
<proteinExistence type="predicted"/>
<sequence>MKEVIQRIFHEHKGRYGYRRITWALRNRGIVLNHKTVLRLMSEMNLKSLVRMKKYRSYRGKVGKIAPNILKRDLEATKPNEK</sequence>
<evidence type="ECO:0000259" key="1">
    <source>
        <dbReference type="Pfam" id="PF13276"/>
    </source>
</evidence>
<dbReference type="PANTHER" id="PTHR46889">
    <property type="entry name" value="TRANSPOSASE INSF FOR INSERTION SEQUENCE IS3B-RELATED"/>
    <property type="match status" value="1"/>
</dbReference>